<evidence type="ECO:0000256" key="1">
    <source>
        <dbReference type="ARBA" id="ARBA00008520"/>
    </source>
</evidence>
<dbReference type="OrthoDB" id="9763054at2"/>
<evidence type="ECO:0000313" key="5">
    <source>
        <dbReference type="EMBL" id="PLT29638.1"/>
    </source>
</evidence>
<dbReference type="Pfam" id="PF01547">
    <property type="entry name" value="SBP_bac_1"/>
    <property type="match status" value="1"/>
</dbReference>
<reference evidence="5 6" key="1">
    <citation type="submission" date="2017-11" db="EMBL/GenBank/DDBJ databases">
        <title>Comparitive Functional Genomics of Dry Heat Resistant strains isolated from the Viking Spacecraft.</title>
        <authorList>
            <person name="Seuylemezian A."/>
            <person name="Cooper K."/>
            <person name="Vaishampayan P."/>
        </authorList>
    </citation>
    <scope>NUCLEOTIDE SEQUENCE [LARGE SCALE GENOMIC DNA]</scope>
    <source>
        <strain evidence="5 6">V1-29</strain>
    </source>
</reference>
<gene>
    <name evidence="5" type="ORF">CUU66_12080</name>
</gene>
<dbReference type="PANTHER" id="PTHR43649:SF34">
    <property type="entry name" value="ABC TRANSPORTER PERIPLASMIC-BINDING PROTEIN YCJN-RELATED"/>
    <property type="match status" value="1"/>
</dbReference>
<evidence type="ECO:0000256" key="2">
    <source>
        <dbReference type="ARBA" id="ARBA00022448"/>
    </source>
</evidence>
<sequence>MVSKKNKYSLAAGILSASLLLTACSSDSSSSEKSGSGSKGDKVVVDIFQGKVEIADQLKALTEQYTKQHPNVTFNIETVGGGADGSSALKAKFASNQAPDIFGNDGDQAAQVWKDKFEDLSDQPWVKDAFEGTLDGMTIDGKVYGMPFNMEGYGFAYNKKLFEKAGIKELPKTYSELEAAAKKLKAAGITPFSVGYGEWWVLANHGLNVPLAYQEDPDKFIKGLNEGTAKFEGNKQFDNYFKLLDLTMKYGNKNPITTDYNTQVTLFATGEAAMVQQGNWIQPMLDKITPNMEVGFIPMPLSDDPAQSDKLMIDVPSNWVIYNKAPEADKKAAKDFLNWMVTSEEGKTALTKEFKYIPAFKNIEAKAEDIGPLGADLLKYSEEGKAYQWQFMKYPDGAGQEFGAALQSYVAGKSSKEEALKALDTTWAKFKK</sequence>
<proteinExistence type="inferred from homology"/>
<dbReference type="PROSITE" id="PS51257">
    <property type="entry name" value="PROKAR_LIPOPROTEIN"/>
    <property type="match status" value="1"/>
</dbReference>
<dbReference type="InterPro" id="IPR050490">
    <property type="entry name" value="Bact_solute-bd_prot1"/>
</dbReference>
<dbReference type="InterPro" id="IPR006059">
    <property type="entry name" value="SBP"/>
</dbReference>
<keyword evidence="6" id="KW-1185">Reference proteome</keyword>
<comment type="similarity">
    <text evidence="1">Belongs to the bacterial solute-binding protein 1 family.</text>
</comment>
<dbReference type="RefSeq" id="WP_101642473.1">
    <property type="nucleotide sequence ID" value="NZ_PGUY01000037.1"/>
</dbReference>
<comment type="caution">
    <text evidence="5">The sequence shown here is derived from an EMBL/GenBank/DDBJ whole genome shotgun (WGS) entry which is preliminary data.</text>
</comment>
<evidence type="ECO:0000256" key="4">
    <source>
        <dbReference type="SAM" id="SignalP"/>
    </source>
</evidence>
<evidence type="ECO:0000313" key="6">
    <source>
        <dbReference type="Proteomes" id="UP000234748"/>
    </source>
</evidence>
<dbReference type="EMBL" id="PGUY01000037">
    <property type="protein sequence ID" value="PLT29638.1"/>
    <property type="molecule type" value="Genomic_DNA"/>
</dbReference>
<dbReference type="AlphaFoldDB" id="A0A2N5M5K0"/>
<protein>
    <submittedName>
        <fullName evidence="5">ABC transporter substrate-binding protein</fullName>
    </submittedName>
</protein>
<dbReference type="SUPFAM" id="SSF53850">
    <property type="entry name" value="Periplasmic binding protein-like II"/>
    <property type="match status" value="1"/>
</dbReference>
<keyword evidence="2" id="KW-0813">Transport</keyword>
<dbReference type="Gene3D" id="3.40.190.10">
    <property type="entry name" value="Periplasmic binding protein-like II"/>
    <property type="match status" value="2"/>
</dbReference>
<feature type="signal peptide" evidence="4">
    <location>
        <begin position="1"/>
        <end position="23"/>
    </location>
</feature>
<feature type="chain" id="PRO_5038872695" evidence="4">
    <location>
        <begin position="24"/>
        <end position="432"/>
    </location>
</feature>
<dbReference type="PANTHER" id="PTHR43649">
    <property type="entry name" value="ARABINOSE-BINDING PROTEIN-RELATED"/>
    <property type="match status" value="1"/>
</dbReference>
<evidence type="ECO:0000256" key="3">
    <source>
        <dbReference type="ARBA" id="ARBA00022729"/>
    </source>
</evidence>
<name>A0A2N5M5K0_9BACI</name>
<accession>A0A2N5M5K0</accession>
<keyword evidence="3 4" id="KW-0732">Signal</keyword>
<organism evidence="5 6">
    <name type="scientific">Peribacillus deserti</name>
    <dbReference type="NCBI Taxonomy" id="673318"/>
    <lineage>
        <taxon>Bacteria</taxon>
        <taxon>Bacillati</taxon>
        <taxon>Bacillota</taxon>
        <taxon>Bacilli</taxon>
        <taxon>Bacillales</taxon>
        <taxon>Bacillaceae</taxon>
        <taxon>Peribacillus</taxon>
    </lineage>
</organism>
<dbReference type="Proteomes" id="UP000234748">
    <property type="component" value="Unassembled WGS sequence"/>
</dbReference>